<evidence type="ECO:0000256" key="2">
    <source>
        <dbReference type="ARBA" id="ARBA00022692"/>
    </source>
</evidence>
<dbReference type="InterPro" id="IPR008814">
    <property type="entry name" value="Swp1"/>
</dbReference>
<dbReference type="GO" id="GO:0006487">
    <property type="term" value="P:protein N-linked glycosylation"/>
    <property type="evidence" value="ECO:0007669"/>
    <property type="project" value="TreeGrafter"/>
</dbReference>
<accession>A0A8H8RMY0</accession>
<sequence length="317" mass="34259">MAIWGQRCPKTIRGFKLHELPHHRTPSPTMKFLRSLLPSALLLSANVVSAASSWSFDDAAISVTSKKAGSTAFKDKLSDHVPLSKEVKLGVDDTLKILLTAKEDSTPKRPHQAFLLLQDPDTGLETTFAFSMKESGKGKVDFTQKDIPVQLLTSKSPLRATLLLASFGASKPFGSHAFNLDVSVDANTPPPSYEKPLRYGKLPEINHIFKADPKSGPLIISLFFTGAVLATVPVLLGVWSYLGANLSHLGAATSSAPISHTLFFGSVVSMEGIFFLYYYKWSLFTMLPVAGVVGLVAFLSGSKALGEVQGRRLAGQR</sequence>
<keyword evidence="6 7" id="KW-0472">Membrane</keyword>
<proteinExistence type="predicted"/>
<feature type="transmembrane region" description="Helical" evidence="7">
    <location>
        <begin position="262"/>
        <end position="279"/>
    </location>
</feature>
<comment type="caution">
    <text evidence="9">The sequence shown here is derived from an EMBL/GenBank/DDBJ whole genome shotgun (WGS) entry which is preliminary data.</text>
</comment>
<feature type="transmembrane region" description="Helical" evidence="7">
    <location>
        <begin position="285"/>
        <end position="305"/>
    </location>
</feature>
<organism evidence="9 10">
    <name type="scientific">Lachnellula subtilissima</name>
    <dbReference type="NCBI Taxonomy" id="602034"/>
    <lineage>
        <taxon>Eukaryota</taxon>
        <taxon>Fungi</taxon>
        <taxon>Dikarya</taxon>
        <taxon>Ascomycota</taxon>
        <taxon>Pezizomycotina</taxon>
        <taxon>Leotiomycetes</taxon>
        <taxon>Helotiales</taxon>
        <taxon>Lachnaceae</taxon>
        <taxon>Lachnellula</taxon>
    </lineage>
</organism>
<dbReference type="UniPathway" id="UPA00378"/>
<keyword evidence="4" id="KW-0256">Endoplasmic reticulum</keyword>
<evidence type="ECO:0000313" key="9">
    <source>
        <dbReference type="EMBL" id="TVY37066.1"/>
    </source>
</evidence>
<protein>
    <recommendedName>
        <fullName evidence="8">Ribophorin II C-terminal domain-containing protein</fullName>
    </recommendedName>
</protein>
<evidence type="ECO:0000256" key="3">
    <source>
        <dbReference type="ARBA" id="ARBA00022729"/>
    </source>
</evidence>
<evidence type="ECO:0000256" key="7">
    <source>
        <dbReference type="SAM" id="Phobius"/>
    </source>
</evidence>
<dbReference type="GO" id="GO:0008250">
    <property type="term" value="C:oligosaccharyltransferase complex"/>
    <property type="evidence" value="ECO:0007669"/>
    <property type="project" value="InterPro"/>
</dbReference>
<dbReference type="EMBL" id="QGMJ01000377">
    <property type="protein sequence ID" value="TVY37066.1"/>
    <property type="molecule type" value="Genomic_DNA"/>
</dbReference>
<reference evidence="9 10" key="1">
    <citation type="submission" date="2018-05" db="EMBL/GenBank/DDBJ databases">
        <title>Genome sequencing and assembly of the regulated plant pathogen Lachnellula willkommii and related sister species for the development of diagnostic species identification markers.</title>
        <authorList>
            <person name="Giroux E."/>
            <person name="Bilodeau G."/>
        </authorList>
    </citation>
    <scope>NUCLEOTIDE SEQUENCE [LARGE SCALE GENOMIC DNA]</scope>
    <source>
        <strain evidence="9 10">CBS 197.66</strain>
    </source>
</reference>
<dbReference type="Proteomes" id="UP000462212">
    <property type="component" value="Unassembled WGS sequence"/>
</dbReference>
<keyword evidence="5 7" id="KW-1133">Transmembrane helix</keyword>
<gene>
    <name evidence="9" type="primary">SPCC553.06</name>
    <name evidence="9" type="ORF">LSUB1_G004216</name>
</gene>
<dbReference type="PANTHER" id="PTHR12640:SF0">
    <property type="entry name" value="DOLICHYL-DIPHOSPHOOLIGOSACCHARIDE--PROTEIN GLYCOSYLTRANSFERASE SUBUNIT 2"/>
    <property type="match status" value="1"/>
</dbReference>
<feature type="transmembrane region" description="Helical" evidence="7">
    <location>
        <begin position="218"/>
        <end position="242"/>
    </location>
</feature>
<keyword evidence="3" id="KW-0732">Signal</keyword>
<keyword evidence="2 7" id="KW-0812">Transmembrane</keyword>
<dbReference type="InterPro" id="IPR056790">
    <property type="entry name" value="Ribophorin_II_C"/>
</dbReference>
<dbReference type="AlphaFoldDB" id="A0A8H8RMY0"/>
<evidence type="ECO:0000256" key="1">
    <source>
        <dbReference type="ARBA" id="ARBA00004477"/>
    </source>
</evidence>
<keyword evidence="10" id="KW-1185">Reference proteome</keyword>
<name>A0A8H8RMY0_9HELO</name>
<comment type="subcellular location">
    <subcellularLocation>
        <location evidence="1">Endoplasmic reticulum membrane</location>
        <topology evidence="1">Multi-pass membrane protein</topology>
    </subcellularLocation>
</comment>
<evidence type="ECO:0000256" key="4">
    <source>
        <dbReference type="ARBA" id="ARBA00022824"/>
    </source>
</evidence>
<feature type="domain" description="Ribophorin II C-terminal" evidence="8">
    <location>
        <begin position="209"/>
        <end position="312"/>
    </location>
</feature>
<dbReference type="PANTHER" id="PTHR12640">
    <property type="entry name" value="RIBOPHORIN II"/>
    <property type="match status" value="1"/>
</dbReference>
<evidence type="ECO:0000256" key="6">
    <source>
        <dbReference type="ARBA" id="ARBA00023136"/>
    </source>
</evidence>
<dbReference type="Pfam" id="PF25147">
    <property type="entry name" value="Ribophorin_II_C"/>
    <property type="match status" value="1"/>
</dbReference>
<evidence type="ECO:0000259" key="8">
    <source>
        <dbReference type="Pfam" id="PF25147"/>
    </source>
</evidence>
<dbReference type="OrthoDB" id="432292at2759"/>
<evidence type="ECO:0000313" key="10">
    <source>
        <dbReference type="Proteomes" id="UP000462212"/>
    </source>
</evidence>
<evidence type="ECO:0000256" key="5">
    <source>
        <dbReference type="ARBA" id="ARBA00022989"/>
    </source>
</evidence>